<comment type="caution">
    <text evidence="1">The sequence shown here is derived from an EMBL/GenBank/DDBJ whole genome shotgun (WGS) entry which is preliminary data.</text>
</comment>
<proteinExistence type="predicted"/>
<dbReference type="AlphaFoldDB" id="A0A9N7Y4S6"/>
<evidence type="ECO:0000313" key="1">
    <source>
        <dbReference type="EMBL" id="CAB1412367.1"/>
    </source>
</evidence>
<evidence type="ECO:0000313" key="2">
    <source>
        <dbReference type="Proteomes" id="UP001153269"/>
    </source>
</evidence>
<reference evidence="1" key="1">
    <citation type="submission" date="2020-03" db="EMBL/GenBank/DDBJ databases">
        <authorList>
            <person name="Weist P."/>
        </authorList>
    </citation>
    <scope>NUCLEOTIDE SEQUENCE</scope>
</reference>
<accession>A0A9N7Y4S6</accession>
<name>A0A9N7Y4S6_PLEPL</name>
<keyword evidence="2" id="KW-1185">Reference proteome</keyword>
<sequence>MERPCHLHKTQALCSSPLHLPSSPLNLTHLVQRRRRRSLLPRVPVEPSCTAGEREAARGGRRAEEREGDHSFYLSRYSCSLEIVLNVTMSPASQSSNIVALCVSPLLAMGPDPPQSRWRVAHGVGGRDRTDTGSITSSRWGKHITALQGISGQRAGGGGGGGGGGCWCGACMADTAVWCVALSRSCPEQRCGGAQRLLSLPNQVIRRFENVNTGQMWMWNNNFSDSTKHRGYVDILGAATGRPSTMSVGDFSTLPRIADGCGVCVPAASKTQWVYETGEEANCQTGAAAAETG</sequence>
<organism evidence="1 2">
    <name type="scientific">Pleuronectes platessa</name>
    <name type="common">European plaice</name>
    <dbReference type="NCBI Taxonomy" id="8262"/>
    <lineage>
        <taxon>Eukaryota</taxon>
        <taxon>Metazoa</taxon>
        <taxon>Chordata</taxon>
        <taxon>Craniata</taxon>
        <taxon>Vertebrata</taxon>
        <taxon>Euteleostomi</taxon>
        <taxon>Actinopterygii</taxon>
        <taxon>Neopterygii</taxon>
        <taxon>Teleostei</taxon>
        <taxon>Neoteleostei</taxon>
        <taxon>Acanthomorphata</taxon>
        <taxon>Carangaria</taxon>
        <taxon>Pleuronectiformes</taxon>
        <taxon>Pleuronectoidei</taxon>
        <taxon>Pleuronectidae</taxon>
        <taxon>Pleuronectes</taxon>
    </lineage>
</organism>
<gene>
    <name evidence="1" type="ORF">PLEPLA_LOCUS58</name>
</gene>
<dbReference type="EMBL" id="CADEAL010000001">
    <property type="protein sequence ID" value="CAB1412367.1"/>
    <property type="molecule type" value="Genomic_DNA"/>
</dbReference>
<protein>
    <submittedName>
        <fullName evidence="1">Uncharacterized protein</fullName>
    </submittedName>
</protein>
<dbReference type="Proteomes" id="UP001153269">
    <property type="component" value="Unassembled WGS sequence"/>
</dbReference>